<proteinExistence type="predicted"/>
<dbReference type="Proteomes" id="UP000818323">
    <property type="component" value="Unassembled WGS sequence"/>
</dbReference>
<name>A0ABW9Z3R3_9HYPH</name>
<sequence>MSAADLKKAAELHLAVMPDRDTEALLAVANFALAKGGPEAMISVA</sequence>
<accession>A0ABW9Z3R3</accession>
<organism evidence="1 2">
    <name type="scientific">Microvirga arsenatis</name>
    <dbReference type="NCBI Taxonomy" id="2692265"/>
    <lineage>
        <taxon>Bacteria</taxon>
        <taxon>Pseudomonadati</taxon>
        <taxon>Pseudomonadota</taxon>
        <taxon>Alphaproteobacteria</taxon>
        <taxon>Hyphomicrobiales</taxon>
        <taxon>Methylobacteriaceae</taxon>
        <taxon>Microvirga</taxon>
    </lineage>
</organism>
<protein>
    <submittedName>
        <fullName evidence="1">Uncharacterized protein</fullName>
    </submittedName>
</protein>
<gene>
    <name evidence="1" type="ORF">GR303_23745</name>
</gene>
<dbReference type="RefSeq" id="WP_161726874.1">
    <property type="nucleotide sequence ID" value="NZ_JAAAXI010000049.1"/>
</dbReference>
<evidence type="ECO:0000313" key="1">
    <source>
        <dbReference type="EMBL" id="NBJ27329.1"/>
    </source>
</evidence>
<evidence type="ECO:0000313" key="2">
    <source>
        <dbReference type="Proteomes" id="UP000818323"/>
    </source>
</evidence>
<keyword evidence="2" id="KW-1185">Reference proteome</keyword>
<reference evidence="1 2" key="1">
    <citation type="submission" date="2020-01" db="EMBL/GenBank/DDBJ databases">
        <title>Microvirga sp. nov., an arsenate reduction bacterium isolated from Tibet hotspring sediments.</title>
        <authorList>
            <person name="Yuan C.-G."/>
        </authorList>
    </citation>
    <scope>NUCLEOTIDE SEQUENCE [LARGE SCALE GENOMIC DNA]</scope>
    <source>
        <strain evidence="1 2">SYSU G3D203</strain>
    </source>
</reference>
<dbReference type="EMBL" id="JAAAXJ010000039">
    <property type="protein sequence ID" value="NBJ27329.1"/>
    <property type="molecule type" value="Genomic_DNA"/>
</dbReference>
<comment type="caution">
    <text evidence="1">The sequence shown here is derived from an EMBL/GenBank/DDBJ whole genome shotgun (WGS) entry which is preliminary data.</text>
</comment>